<dbReference type="PANTHER" id="PTHR47053">
    <property type="entry name" value="MUREIN DD-ENDOPEPTIDASE MEPH-RELATED"/>
    <property type="match status" value="1"/>
</dbReference>
<organism evidence="9 10">
    <name type="scientific">Butyrivibrio proteoclasticus</name>
    <dbReference type="NCBI Taxonomy" id="43305"/>
    <lineage>
        <taxon>Bacteria</taxon>
        <taxon>Bacillati</taxon>
        <taxon>Bacillota</taxon>
        <taxon>Clostridia</taxon>
        <taxon>Lachnospirales</taxon>
        <taxon>Lachnospiraceae</taxon>
        <taxon>Butyrivibrio</taxon>
    </lineage>
</organism>
<evidence type="ECO:0000256" key="3">
    <source>
        <dbReference type="ARBA" id="ARBA00022801"/>
    </source>
</evidence>
<dbReference type="Pfam" id="PF00877">
    <property type="entry name" value="NLPC_P60"/>
    <property type="match status" value="1"/>
</dbReference>
<evidence type="ECO:0000256" key="7">
    <source>
        <dbReference type="SAM" id="Phobius"/>
    </source>
</evidence>
<dbReference type="PROSITE" id="PS51935">
    <property type="entry name" value="NLPC_P60"/>
    <property type="match status" value="1"/>
</dbReference>
<feature type="region of interest" description="Disordered" evidence="6">
    <location>
        <begin position="99"/>
        <end position="120"/>
    </location>
</feature>
<feature type="coiled-coil region" evidence="5">
    <location>
        <begin position="264"/>
        <end position="291"/>
    </location>
</feature>
<gene>
    <name evidence="9" type="ORF">SAMN04487928_12519</name>
</gene>
<dbReference type="AlphaFoldDB" id="A0A1I5WT96"/>
<evidence type="ECO:0000256" key="5">
    <source>
        <dbReference type="SAM" id="Coils"/>
    </source>
</evidence>
<dbReference type="GO" id="GO:0008234">
    <property type="term" value="F:cysteine-type peptidase activity"/>
    <property type="evidence" value="ECO:0007669"/>
    <property type="project" value="UniProtKB-KW"/>
</dbReference>
<keyword evidence="10" id="KW-1185">Reference proteome</keyword>
<dbReference type="Proteomes" id="UP000182624">
    <property type="component" value="Unassembled WGS sequence"/>
</dbReference>
<feature type="region of interest" description="Disordered" evidence="6">
    <location>
        <begin position="1"/>
        <end position="87"/>
    </location>
</feature>
<reference evidence="10" key="1">
    <citation type="submission" date="2016-10" db="EMBL/GenBank/DDBJ databases">
        <authorList>
            <person name="Varghese N."/>
            <person name="Submissions S."/>
        </authorList>
    </citation>
    <scope>NUCLEOTIDE SEQUENCE [LARGE SCALE GENOMIC DNA]</scope>
    <source>
        <strain evidence="10">P18</strain>
    </source>
</reference>
<evidence type="ECO:0000256" key="4">
    <source>
        <dbReference type="ARBA" id="ARBA00022807"/>
    </source>
</evidence>
<feature type="region of interest" description="Disordered" evidence="6">
    <location>
        <begin position="149"/>
        <end position="190"/>
    </location>
</feature>
<dbReference type="InterPro" id="IPR000064">
    <property type="entry name" value="NLP_P60_dom"/>
</dbReference>
<feature type="compositionally biased region" description="Basic residues" evidence="6">
    <location>
        <begin position="1"/>
        <end position="15"/>
    </location>
</feature>
<evidence type="ECO:0000259" key="8">
    <source>
        <dbReference type="PROSITE" id="PS51935"/>
    </source>
</evidence>
<dbReference type="InterPro" id="IPR051202">
    <property type="entry name" value="Peptidase_C40"/>
</dbReference>
<feature type="transmembrane region" description="Helical" evidence="7">
    <location>
        <begin position="227"/>
        <end position="245"/>
    </location>
</feature>
<sequence>MDDRKRKKSKLRTKSSMKEEFGKKLRHGRGSSSVSGSSAETSAEDTSVSKKVLKGREQSKELLGIKAQMKAQEAQREAGRKRLVQSSIGSGRAAFIAASTASDVAGKSQSSDDGDNSISEDIINDAAHGSEEAAHMLKESSYRQKLKREYKEEKKHANEQNPKDGSNPKSRAAQKKRVRKSYYEREKERQAARGGITRLEDLVNSLSEKISDLAAAIANFVRDNPKLIVAIIIVVLIIIMLSTMLSSCSLVMPAMTDGGAVSSYSAYDEDITGVEKDYRKLEKELSDTIEDTETLYPDYDEYEYELDEIGHDPFQLAAFLTAKYDDYKRRDMKNIIKELFKKQYKLTYSSREETRTDTWVNDDGTTGSNTYTVSILKVKLDNKGLDYVIEHSGLTDKQKDHYELLMYTRGNKEYLFEDVYGDGDDEDYSIPGDALTDQQFAAMIAEAEKYLGREYVWGGSSPSTGFDCSGFVCWVINHSGWHVGRTTAQGLRKICTRISPDEAKPGDLIFFQGTYDTPGASHVGIYVGNGMMIHCGNPISYTSVNTKYWRNHFLCYGRLPEQ</sequence>
<feature type="domain" description="NlpC/P60" evidence="8">
    <location>
        <begin position="437"/>
        <end position="560"/>
    </location>
</feature>
<comment type="similarity">
    <text evidence="1">Belongs to the peptidase C40 family.</text>
</comment>
<evidence type="ECO:0000256" key="2">
    <source>
        <dbReference type="ARBA" id="ARBA00022670"/>
    </source>
</evidence>
<dbReference type="InterPro" id="IPR038765">
    <property type="entry name" value="Papain-like_cys_pep_sf"/>
</dbReference>
<proteinExistence type="inferred from homology"/>
<evidence type="ECO:0000256" key="1">
    <source>
        <dbReference type="ARBA" id="ARBA00007074"/>
    </source>
</evidence>
<dbReference type="GO" id="GO:0006508">
    <property type="term" value="P:proteolysis"/>
    <property type="evidence" value="ECO:0007669"/>
    <property type="project" value="UniProtKB-KW"/>
</dbReference>
<dbReference type="EMBL" id="FOXO01000025">
    <property type="protein sequence ID" value="SFQ23005.1"/>
    <property type="molecule type" value="Genomic_DNA"/>
</dbReference>
<dbReference type="NCBIfam" id="NF045974">
    <property type="entry name" value="conju_CD1108"/>
    <property type="match status" value="1"/>
</dbReference>
<evidence type="ECO:0000313" key="10">
    <source>
        <dbReference type="Proteomes" id="UP000182624"/>
    </source>
</evidence>
<feature type="compositionally biased region" description="Basic and acidic residues" evidence="6">
    <location>
        <begin position="181"/>
        <end position="190"/>
    </location>
</feature>
<evidence type="ECO:0000256" key="6">
    <source>
        <dbReference type="SAM" id="MobiDB-lite"/>
    </source>
</evidence>
<keyword evidence="7" id="KW-1133">Transmembrane helix</keyword>
<feature type="compositionally biased region" description="Low complexity" evidence="6">
    <location>
        <begin position="30"/>
        <end position="41"/>
    </location>
</feature>
<keyword evidence="5" id="KW-0175">Coiled coil</keyword>
<feature type="compositionally biased region" description="Polar residues" evidence="6">
    <location>
        <begin position="99"/>
        <end position="119"/>
    </location>
</feature>
<dbReference type="PANTHER" id="PTHR47053:SF1">
    <property type="entry name" value="MUREIN DD-ENDOPEPTIDASE MEPH-RELATED"/>
    <property type="match status" value="1"/>
</dbReference>
<keyword evidence="7" id="KW-0472">Membrane</keyword>
<keyword evidence="3" id="KW-0378">Hydrolase</keyword>
<keyword evidence="7" id="KW-0812">Transmembrane</keyword>
<keyword evidence="4" id="KW-0788">Thiol protease</keyword>
<feature type="compositionally biased region" description="Basic and acidic residues" evidence="6">
    <location>
        <begin position="149"/>
        <end position="162"/>
    </location>
</feature>
<evidence type="ECO:0000313" key="9">
    <source>
        <dbReference type="EMBL" id="SFQ23005.1"/>
    </source>
</evidence>
<accession>A0A1I5WT96</accession>
<name>A0A1I5WT96_9FIRM</name>
<dbReference type="RefSeq" id="WP_177201678.1">
    <property type="nucleotide sequence ID" value="NZ_FOXO01000025.1"/>
</dbReference>
<dbReference type="Gene3D" id="3.90.1720.10">
    <property type="entry name" value="endopeptidase domain like (from Nostoc punctiforme)"/>
    <property type="match status" value="1"/>
</dbReference>
<protein>
    <submittedName>
        <fullName evidence="9">NlpC/P60 family protein</fullName>
    </submittedName>
</protein>
<keyword evidence="2" id="KW-0645">Protease</keyword>
<dbReference type="SUPFAM" id="SSF54001">
    <property type="entry name" value="Cysteine proteinases"/>
    <property type="match status" value="1"/>
</dbReference>